<dbReference type="AlphaFoldDB" id="A0A0A5G9J8"/>
<feature type="domain" description="Thioesterase" evidence="2">
    <location>
        <begin position="44"/>
        <end position="118"/>
    </location>
</feature>
<dbReference type="PANTHER" id="PTHR42856:SF1">
    <property type="entry name" value="ACYL-COENZYME A THIOESTERASE PAAI"/>
    <property type="match status" value="1"/>
</dbReference>
<comment type="caution">
    <text evidence="3">The sequence shown here is derived from an EMBL/GenBank/DDBJ whole genome shotgun (WGS) entry which is preliminary data.</text>
</comment>
<dbReference type="eggNOG" id="COG2050">
    <property type="taxonomic scope" value="Bacteria"/>
</dbReference>
<dbReference type="NCBIfam" id="TIGR00369">
    <property type="entry name" value="unchar_dom_1"/>
    <property type="match status" value="1"/>
</dbReference>
<dbReference type="RefSeq" id="WP_027446577.1">
    <property type="nucleotide sequence ID" value="NZ_AULJ01000037.1"/>
</dbReference>
<keyword evidence="1" id="KW-0378">Hydrolase</keyword>
<gene>
    <name evidence="3" type="ORF">N783_07520</name>
</gene>
<evidence type="ECO:0000313" key="4">
    <source>
        <dbReference type="Proteomes" id="UP000030403"/>
    </source>
</evidence>
<organism evidence="3 4">
    <name type="scientific">Pontibacillus marinus BH030004 = DSM 16465</name>
    <dbReference type="NCBI Taxonomy" id="1385511"/>
    <lineage>
        <taxon>Bacteria</taxon>
        <taxon>Bacillati</taxon>
        <taxon>Bacillota</taxon>
        <taxon>Bacilli</taxon>
        <taxon>Bacillales</taxon>
        <taxon>Bacillaceae</taxon>
        <taxon>Pontibacillus</taxon>
    </lineage>
</organism>
<dbReference type="CDD" id="cd03443">
    <property type="entry name" value="PaaI_thioesterase"/>
    <property type="match status" value="1"/>
</dbReference>
<dbReference type="EMBL" id="AVPF01000018">
    <property type="protein sequence ID" value="KGX88719.1"/>
    <property type="molecule type" value="Genomic_DNA"/>
</dbReference>
<evidence type="ECO:0000259" key="2">
    <source>
        <dbReference type="Pfam" id="PF03061"/>
    </source>
</evidence>
<dbReference type="GO" id="GO:0016289">
    <property type="term" value="F:acyl-CoA hydrolase activity"/>
    <property type="evidence" value="ECO:0007669"/>
    <property type="project" value="UniProtKB-ARBA"/>
</dbReference>
<accession>A0A0A5G9J8</accession>
<dbReference type="STRING" id="1385511.GCA_000425225_02927"/>
<dbReference type="PANTHER" id="PTHR42856">
    <property type="entry name" value="ACYL-COENZYME A THIOESTERASE PAAI"/>
    <property type="match status" value="1"/>
</dbReference>
<proteinExistence type="predicted"/>
<dbReference type="InterPro" id="IPR029069">
    <property type="entry name" value="HotDog_dom_sf"/>
</dbReference>
<evidence type="ECO:0000256" key="1">
    <source>
        <dbReference type="ARBA" id="ARBA00022801"/>
    </source>
</evidence>
<dbReference type="Proteomes" id="UP000030403">
    <property type="component" value="Unassembled WGS sequence"/>
</dbReference>
<keyword evidence="4" id="KW-1185">Reference proteome</keyword>
<dbReference type="OrthoDB" id="286702at2"/>
<dbReference type="Gene3D" id="3.10.129.10">
    <property type="entry name" value="Hotdog Thioesterase"/>
    <property type="match status" value="1"/>
</dbReference>
<sequence length="133" mass="14435">MNETILETVHADPYAKELGITIEKVDEGFAIASMTINEEHLNFHGAANGGVMFSLADFVFAIASNSHGQIAVGINVNINYMKAGKQGDVLTATAKEVSKNPKLGHYRMTINNQNGELLATADGTVYRKKEYFA</sequence>
<reference evidence="3 4" key="1">
    <citation type="submission" date="2013-08" db="EMBL/GenBank/DDBJ databases">
        <authorList>
            <person name="Huang J."/>
            <person name="Wang G."/>
        </authorList>
    </citation>
    <scope>NUCLEOTIDE SEQUENCE [LARGE SCALE GENOMIC DNA]</scope>
    <source>
        <strain evidence="3 4">BH030004</strain>
    </source>
</reference>
<evidence type="ECO:0000313" key="3">
    <source>
        <dbReference type="EMBL" id="KGX88719.1"/>
    </source>
</evidence>
<protein>
    <submittedName>
        <fullName evidence="3">Phenylacetic acid degradation protein</fullName>
    </submittedName>
</protein>
<dbReference type="Pfam" id="PF03061">
    <property type="entry name" value="4HBT"/>
    <property type="match status" value="1"/>
</dbReference>
<dbReference type="InterPro" id="IPR052723">
    <property type="entry name" value="Acyl-CoA_thioesterase_PaaI"/>
</dbReference>
<dbReference type="InterPro" id="IPR006683">
    <property type="entry name" value="Thioestr_dom"/>
</dbReference>
<name>A0A0A5G9J8_9BACI</name>
<dbReference type="InterPro" id="IPR003736">
    <property type="entry name" value="PAAI_dom"/>
</dbReference>
<dbReference type="SUPFAM" id="SSF54637">
    <property type="entry name" value="Thioesterase/thiol ester dehydrase-isomerase"/>
    <property type="match status" value="1"/>
</dbReference>